<accession>A0A077PFW8</accession>
<dbReference type="HOGENOM" id="CLU_3174888_0_0_6"/>
<name>A0A077PFW8_XENBV</name>
<dbReference type="EMBL" id="CBSZ010000067">
    <property type="protein sequence ID" value="CDH23230.1"/>
    <property type="molecule type" value="Genomic_DNA"/>
</dbReference>
<dbReference type="Proteomes" id="UP000028493">
    <property type="component" value="Unassembled WGS sequence"/>
</dbReference>
<protein>
    <submittedName>
        <fullName evidence="1">Uncharacterized protein</fullName>
    </submittedName>
</protein>
<evidence type="ECO:0000313" key="1">
    <source>
        <dbReference type="EMBL" id="CDH23230.1"/>
    </source>
</evidence>
<gene>
    <name evidence="1" type="ORF">XBKB1_1590005</name>
</gene>
<organism evidence="1">
    <name type="scientific">Xenorhabdus bovienii str. kraussei Becker Underwood</name>
    <dbReference type="NCBI Taxonomy" id="1398204"/>
    <lineage>
        <taxon>Bacteria</taxon>
        <taxon>Pseudomonadati</taxon>
        <taxon>Pseudomonadota</taxon>
        <taxon>Gammaproteobacteria</taxon>
        <taxon>Enterobacterales</taxon>
        <taxon>Morganellaceae</taxon>
        <taxon>Xenorhabdus</taxon>
    </lineage>
</organism>
<reference evidence="1" key="1">
    <citation type="submission" date="2013-07" db="EMBL/GenBank/DDBJ databases">
        <title>Sub-species coevolution in mutualistic symbiosis.</title>
        <authorList>
            <person name="Murfin K."/>
            <person name="Klassen J."/>
            <person name="Lee M."/>
            <person name="Forst S."/>
            <person name="Stock P."/>
            <person name="Goodrich-Blair H."/>
        </authorList>
    </citation>
    <scope>NUCLEOTIDE SEQUENCE [LARGE SCALE GENOMIC DNA]</scope>
    <source>
        <strain evidence="1">Kraussei Becker Underwood</strain>
    </source>
</reference>
<proteinExistence type="predicted"/>
<sequence length="47" mass="5893">MRVFSCLKKHAALYEKKFYFSYIINLYLIIRNLSPDFFYRIKTQDFF</sequence>
<dbReference type="AlphaFoldDB" id="A0A077PFW8"/>
<comment type="caution">
    <text evidence="1">The sequence shown here is derived from an EMBL/GenBank/DDBJ whole genome shotgun (WGS) entry which is preliminary data.</text>
</comment>